<reference evidence="1" key="1">
    <citation type="submission" date="2022-11" db="EMBL/GenBank/DDBJ databases">
        <title>beta-Carotene-producing bacterium, Jeongeuplla avenae sp. nov., alleviates the salt stress of Arabidopsis seedlings.</title>
        <authorList>
            <person name="Jiang L."/>
            <person name="Lee J."/>
        </authorList>
    </citation>
    <scope>NUCLEOTIDE SEQUENCE</scope>
    <source>
        <strain evidence="1">DY_R2A_6</strain>
    </source>
</reference>
<proteinExistence type="predicted"/>
<sequence>MRFLVDAQLPPDLVLFLRSHGHEADHVSRLRLGSATDEAIWNHACATRSVLVTKDIDFRHLADGAAFGAPVVWVRLGNTRNAALREAFARVLPEIVAGIDAGEMLIELR</sequence>
<dbReference type="EMBL" id="CP113520">
    <property type="protein sequence ID" value="WAJ29793.1"/>
    <property type="molecule type" value="Genomic_DNA"/>
</dbReference>
<accession>A0ACD4NSQ0</accession>
<gene>
    <name evidence="1" type="ORF">OXU80_06110</name>
</gene>
<dbReference type="Proteomes" id="UP001163223">
    <property type="component" value="Chromosome"/>
</dbReference>
<organism evidence="1 2">
    <name type="scientific">Antarcticirhabdus aurantiaca</name>
    <dbReference type="NCBI Taxonomy" id="2606717"/>
    <lineage>
        <taxon>Bacteria</taxon>
        <taxon>Pseudomonadati</taxon>
        <taxon>Pseudomonadota</taxon>
        <taxon>Alphaproteobacteria</taxon>
        <taxon>Hyphomicrobiales</taxon>
        <taxon>Aurantimonadaceae</taxon>
        <taxon>Antarcticirhabdus</taxon>
    </lineage>
</organism>
<keyword evidence="2" id="KW-1185">Reference proteome</keyword>
<name>A0ACD4NSQ0_9HYPH</name>
<evidence type="ECO:0000313" key="1">
    <source>
        <dbReference type="EMBL" id="WAJ29793.1"/>
    </source>
</evidence>
<protein>
    <submittedName>
        <fullName evidence="1">DUF5615 family PIN-like protein</fullName>
    </submittedName>
</protein>
<evidence type="ECO:0000313" key="2">
    <source>
        <dbReference type="Proteomes" id="UP001163223"/>
    </source>
</evidence>